<dbReference type="EMBL" id="CP053708">
    <property type="protein sequence ID" value="QKE92100.1"/>
    <property type="molecule type" value="Genomic_DNA"/>
</dbReference>
<dbReference type="Gene3D" id="1.10.530.10">
    <property type="match status" value="1"/>
</dbReference>
<sequence length="163" mass="17931">MPVPYLTCMALVASIYHLPPRVLPSVQGVEGGWVGSTHRNTNNTEDLGVMQVNTTWLSPLAHYTHTPVATVYTRLRDDACYNIAAAGAIMRTYLDETGGNLMQAVGNYHSHTATLNVAYQALVIRSAKRLFLPNGVSSSIQRSPAERIALQKRLVRIAKRERG</sequence>
<dbReference type="InterPro" id="IPR023346">
    <property type="entry name" value="Lysozyme-like_dom_sf"/>
</dbReference>
<protein>
    <submittedName>
        <fullName evidence="3">Lytic transglycosylase domain-containing protein</fullName>
    </submittedName>
</protein>
<evidence type="ECO:0000313" key="4">
    <source>
        <dbReference type="Proteomes" id="UP000500767"/>
    </source>
</evidence>
<gene>
    <name evidence="3" type="ORF">HN018_20505</name>
</gene>
<dbReference type="KEGG" id="lck:HN018_20505"/>
<dbReference type="Pfam" id="PF01464">
    <property type="entry name" value="SLT"/>
    <property type="match status" value="1"/>
</dbReference>
<accession>A0A6M8HUW3</accession>
<dbReference type="Proteomes" id="UP000500767">
    <property type="component" value="Chromosome"/>
</dbReference>
<name>A0A6M8HUW3_9PROT</name>
<evidence type="ECO:0000313" key="3">
    <source>
        <dbReference type="EMBL" id="QKE92100.1"/>
    </source>
</evidence>
<keyword evidence="4" id="KW-1185">Reference proteome</keyword>
<dbReference type="CDD" id="cd13400">
    <property type="entry name" value="LT_IagB-like"/>
    <property type="match status" value="1"/>
</dbReference>
<evidence type="ECO:0000256" key="1">
    <source>
        <dbReference type="ARBA" id="ARBA00009387"/>
    </source>
</evidence>
<evidence type="ECO:0000259" key="2">
    <source>
        <dbReference type="Pfam" id="PF01464"/>
    </source>
</evidence>
<dbReference type="SUPFAM" id="SSF53955">
    <property type="entry name" value="Lysozyme-like"/>
    <property type="match status" value="1"/>
</dbReference>
<comment type="similarity">
    <text evidence="1">Belongs to the virb1 family.</text>
</comment>
<reference evidence="3 4" key="1">
    <citation type="journal article" date="2014" name="World J. Microbiol. Biotechnol.">
        <title>Biodiversity and physiological characteristics of Antarctic and Arctic lichens-associated bacteria.</title>
        <authorList>
            <person name="Lee Y.M."/>
            <person name="Kim E.H."/>
            <person name="Lee H.K."/>
            <person name="Hong S.G."/>
        </authorList>
    </citation>
    <scope>NUCLEOTIDE SEQUENCE [LARGE SCALE GENOMIC DNA]</scope>
    <source>
        <strain evidence="3 4">PAMC 26569</strain>
    </source>
</reference>
<dbReference type="AlphaFoldDB" id="A0A6M8HUW3"/>
<proteinExistence type="inferred from homology"/>
<organism evidence="3 4">
    <name type="scientific">Lichenicola cladoniae</name>
    <dbReference type="NCBI Taxonomy" id="1484109"/>
    <lineage>
        <taxon>Bacteria</taxon>
        <taxon>Pseudomonadati</taxon>
        <taxon>Pseudomonadota</taxon>
        <taxon>Alphaproteobacteria</taxon>
        <taxon>Acetobacterales</taxon>
        <taxon>Acetobacteraceae</taxon>
        <taxon>Lichenicola</taxon>
    </lineage>
</organism>
<feature type="domain" description="Transglycosylase SLT" evidence="2">
    <location>
        <begin position="15"/>
        <end position="114"/>
    </location>
</feature>
<dbReference type="InterPro" id="IPR008258">
    <property type="entry name" value="Transglycosylase_SLT_dom_1"/>
</dbReference>